<feature type="transmembrane region" description="Helical" evidence="7">
    <location>
        <begin position="141"/>
        <end position="162"/>
    </location>
</feature>
<dbReference type="InterPro" id="IPR005829">
    <property type="entry name" value="Sugar_transporter_CS"/>
</dbReference>
<dbReference type="EMBL" id="HE796683">
    <property type="protein sequence ID" value="CCH00167.1"/>
    <property type="molecule type" value="Genomic_DNA"/>
</dbReference>
<feature type="transmembrane region" description="Helical" evidence="7">
    <location>
        <begin position="202"/>
        <end position="222"/>
    </location>
</feature>
<evidence type="ECO:0000256" key="6">
    <source>
        <dbReference type="ARBA" id="ARBA00023136"/>
    </source>
</evidence>
<evidence type="ECO:0000256" key="1">
    <source>
        <dbReference type="ARBA" id="ARBA00004651"/>
    </source>
</evidence>
<evidence type="ECO:0000256" key="7">
    <source>
        <dbReference type="SAM" id="Phobius"/>
    </source>
</evidence>
<proteinExistence type="predicted"/>
<keyword evidence="3" id="KW-1003">Cell membrane</keyword>
<dbReference type="Pfam" id="PF07690">
    <property type="entry name" value="MFS_1"/>
    <property type="match status" value="1"/>
</dbReference>
<name>I0K7R4_9BACT</name>
<evidence type="ECO:0000259" key="8">
    <source>
        <dbReference type="PROSITE" id="PS50850"/>
    </source>
</evidence>
<evidence type="ECO:0000256" key="2">
    <source>
        <dbReference type="ARBA" id="ARBA00022448"/>
    </source>
</evidence>
<feature type="transmembrane region" description="Helical" evidence="7">
    <location>
        <begin position="85"/>
        <end position="104"/>
    </location>
</feature>
<dbReference type="PANTHER" id="PTHR42718:SF46">
    <property type="entry name" value="BLR6921 PROTEIN"/>
    <property type="match status" value="1"/>
</dbReference>
<evidence type="ECO:0000256" key="4">
    <source>
        <dbReference type="ARBA" id="ARBA00022692"/>
    </source>
</evidence>
<feature type="transmembrane region" description="Helical" evidence="7">
    <location>
        <begin position="435"/>
        <end position="456"/>
    </location>
</feature>
<feature type="transmembrane region" description="Helical" evidence="7">
    <location>
        <begin position="307"/>
        <end position="330"/>
    </location>
</feature>
<feature type="transmembrane region" description="Helical" evidence="7">
    <location>
        <begin position="116"/>
        <end position="135"/>
    </location>
</feature>
<evidence type="ECO:0000256" key="5">
    <source>
        <dbReference type="ARBA" id="ARBA00022989"/>
    </source>
</evidence>
<dbReference type="eggNOG" id="COG0477">
    <property type="taxonomic scope" value="Bacteria"/>
</dbReference>
<protein>
    <submittedName>
        <fullName evidence="9">Drug resistance transporter, EmrB/QacA subfamily</fullName>
    </submittedName>
</protein>
<dbReference type="InterPro" id="IPR020846">
    <property type="entry name" value="MFS_dom"/>
</dbReference>
<feature type="transmembrane region" description="Helical" evidence="7">
    <location>
        <begin position="174"/>
        <end position="196"/>
    </location>
</feature>
<dbReference type="STRING" id="1166018.FAES_2158"/>
<dbReference type="NCBIfam" id="TIGR00711">
    <property type="entry name" value="efflux_EmrB"/>
    <property type="match status" value="1"/>
</dbReference>
<dbReference type="PROSITE" id="PS00216">
    <property type="entry name" value="SUGAR_TRANSPORT_1"/>
    <property type="match status" value="1"/>
</dbReference>
<gene>
    <name evidence="9" type="ORF">FAES_2158</name>
</gene>
<evidence type="ECO:0000256" key="3">
    <source>
        <dbReference type="ARBA" id="ARBA00022475"/>
    </source>
</evidence>
<feature type="domain" description="Major facilitator superfamily (MFS) profile" evidence="8">
    <location>
        <begin position="51"/>
        <end position="506"/>
    </location>
</feature>
<keyword evidence="6 7" id="KW-0472">Membrane</keyword>
<accession>I0K7R4</accession>
<dbReference type="PANTHER" id="PTHR42718">
    <property type="entry name" value="MAJOR FACILITATOR SUPERFAMILY MULTIDRUG TRANSPORTER MFSC"/>
    <property type="match status" value="1"/>
</dbReference>
<dbReference type="InterPro" id="IPR004638">
    <property type="entry name" value="EmrB-like"/>
</dbReference>
<feature type="transmembrane region" description="Helical" evidence="7">
    <location>
        <begin position="268"/>
        <end position="286"/>
    </location>
</feature>
<keyword evidence="5 7" id="KW-1133">Transmembrane helix</keyword>
<feature type="transmembrane region" description="Helical" evidence="7">
    <location>
        <begin position="49"/>
        <end position="73"/>
    </location>
</feature>
<feature type="transmembrane region" description="Helical" evidence="7">
    <location>
        <begin position="482"/>
        <end position="499"/>
    </location>
</feature>
<feature type="transmembrane region" description="Helical" evidence="7">
    <location>
        <begin position="370"/>
        <end position="389"/>
    </location>
</feature>
<dbReference type="PATRIC" id="fig|1166018.3.peg.3909"/>
<dbReference type="AlphaFoldDB" id="I0K7R4"/>
<sequence>MAGLKRALNRRDKHQGGRRVTIKDCFKRLLPVIANPPVSPTATPTPNKWLVLATLAFGTFMATLDSSIVNIALPTIRRELDAGDSVEWVVLSYLLTTTSTLLIMGKLSDWLGRKNMYVTGFGIFVLGSLLCGLSWNIGSLIGFRVVQGLGAAMIFAIGPAIISDTFQPNERGQALGLMGAIVAAGSSTGPVVGGLLLGKFGWSSIFFVNVPIGLIAIWRALVVLPTSSRQARGAFDLVGAGLFLVGVVTLLVGLDFGPEPDYGWGNPLVMGLLGTGAVLLGLFIYWESRTPAPMLQLSLFRVRPYTSAILAALLGFMASGGNLFIIPFFLQQLLGFSPQTAGLVLLAGPLTLSIVAPIGGYLSSRVSTRWLASTGLLLAAAGYFSLSFLQTDWNWHNVVWRTALVSFGFALFQSPNSSSALNAAPLPQRGVASSVIAFMRNMGLVVGIALAAAVWYSTRNVYARMHQADPMSDVAQLTGMRAVYWVLTGLIITAALISFSRGKTLPEPHHAGDVPGEGLATLAGDKV</sequence>
<dbReference type="RefSeq" id="WP_015331266.1">
    <property type="nucleotide sequence ID" value="NC_020054.1"/>
</dbReference>
<dbReference type="Gene3D" id="1.20.1250.20">
    <property type="entry name" value="MFS general substrate transporter like domains"/>
    <property type="match status" value="1"/>
</dbReference>
<dbReference type="GO" id="GO:0005886">
    <property type="term" value="C:plasma membrane"/>
    <property type="evidence" value="ECO:0007669"/>
    <property type="project" value="UniProtKB-SubCell"/>
</dbReference>
<evidence type="ECO:0000313" key="9">
    <source>
        <dbReference type="EMBL" id="CCH00167.1"/>
    </source>
</evidence>
<dbReference type="CDD" id="cd17321">
    <property type="entry name" value="MFS_MMR_MDR_like"/>
    <property type="match status" value="1"/>
</dbReference>
<dbReference type="OrthoDB" id="783189at2"/>
<dbReference type="Gene3D" id="1.20.1720.10">
    <property type="entry name" value="Multidrug resistance protein D"/>
    <property type="match status" value="1"/>
</dbReference>
<dbReference type="InterPro" id="IPR011701">
    <property type="entry name" value="MFS"/>
</dbReference>
<dbReference type="PROSITE" id="PS50850">
    <property type="entry name" value="MFS"/>
    <property type="match status" value="1"/>
</dbReference>
<dbReference type="Proteomes" id="UP000011058">
    <property type="component" value="Chromosome"/>
</dbReference>
<dbReference type="InterPro" id="IPR036259">
    <property type="entry name" value="MFS_trans_sf"/>
</dbReference>
<comment type="subcellular location">
    <subcellularLocation>
        <location evidence="1">Cell membrane</location>
        <topology evidence="1">Multi-pass membrane protein</topology>
    </subcellularLocation>
</comment>
<reference evidence="9 10" key="1">
    <citation type="journal article" date="2012" name="J. Bacteriol.">
        <title>Genome Sequence of Fibrella aestuarina BUZ 2T, a Filamentous Marine Bacterium.</title>
        <authorList>
            <person name="Filippini M."/>
            <person name="Qi W."/>
            <person name="Blom J."/>
            <person name="Goesmann A."/>
            <person name="Smits T.H."/>
            <person name="Bagheri H.C."/>
        </authorList>
    </citation>
    <scope>NUCLEOTIDE SEQUENCE [LARGE SCALE GENOMIC DNA]</scope>
    <source>
        <strain evidence="10">BUZ 2T</strain>
    </source>
</reference>
<feature type="transmembrane region" description="Helical" evidence="7">
    <location>
        <begin position="342"/>
        <end position="363"/>
    </location>
</feature>
<keyword evidence="10" id="KW-1185">Reference proteome</keyword>
<dbReference type="HOGENOM" id="CLU_000960_28_3_10"/>
<keyword evidence="2" id="KW-0813">Transport</keyword>
<dbReference type="PRINTS" id="PR01036">
    <property type="entry name" value="TCRTETB"/>
</dbReference>
<organism evidence="9 10">
    <name type="scientific">Fibrella aestuarina BUZ 2</name>
    <dbReference type="NCBI Taxonomy" id="1166018"/>
    <lineage>
        <taxon>Bacteria</taxon>
        <taxon>Pseudomonadati</taxon>
        <taxon>Bacteroidota</taxon>
        <taxon>Cytophagia</taxon>
        <taxon>Cytophagales</taxon>
        <taxon>Spirosomataceae</taxon>
        <taxon>Fibrella</taxon>
    </lineage>
</organism>
<evidence type="ECO:0000313" key="10">
    <source>
        <dbReference type="Proteomes" id="UP000011058"/>
    </source>
</evidence>
<keyword evidence="4 7" id="KW-0812">Transmembrane</keyword>
<dbReference type="KEGG" id="fae:FAES_2158"/>
<dbReference type="GO" id="GO:0022857">
    <property type="term" value="F:transmembrane transporter activity"/>
    <property type="evidence" value="ECO:0007669"/>
    <property type="project" value="InterPro"/>
</dbReference>
<dbReference type="SUPFAM" id="SSF103473">
    <property type="entry name" value="MFS general substrate transporter"/>
    <property type="match status" value="1"/>
</dbReference>
<feature type="transmembrane region" description="Helical" evidence="7">
    <location>
        <begin position="234"/>
        <end position="256"/>
    </location>
</feature>